<evidence type="ECO:0000256" key="2">
    <source>
        <dbReference type="ARBA" id="ARBA00022840"/>
    </source>
</evidence>
<dbReference type="PANTHER" id="PTHR43582">
    <property type="entry name" value="LINEARMYCIN RESISTANCE ATP-BINDING PROTEIN LNRL"/>
    <property type="match status" value="1"/>
</dbReference>
<evidence type="ECO:0000256" key="1">
    <source>
        <dbReference type="ARBA" id="ARBA00022741"/>
    </source>
</evidence>
<organism evidence="4 5">
    <name type="scientific">Nostoc punctiforme FACHB-252</name>
    <dbReference type="NCBI Taxonomy" id="1357509"/>
    <lineage>
        <taxon>Bacteria</taxon>
        <taxon>Bacillati</taxon>
        <taxon>Cyanobacteriota</taxon>
        <taxon>Cyanophyceae</taxon>
        <taxon>Nostocales</taxon>
        <taxon>Nostocaceae</taxon>
        <taxon>Nostoc</taxon>
    </lineage>
</organism>
<dbReference type="Pfam" id="PF00005">
    <property type="entry name" value="ABC_tran"/>
    <property type="match status" value="1"/>
</dbReference>
<gene>
    <name evidence="4" type="ORF">H6G94_29030</name>
</gene>
<name>A0ABR8HJH5_NOSPU</name>
<dbReference type="InterPro" id="IPR017871">
    <property type="entry name" value="ABC_transporter-like_CS"/>
</dbReference>
<dbReference type="Proteomes" id="UP000606396">
    <property type="component" value="Unassembled WGS sequence"/>
</dbReference>
<keyword evidence="1" id="KW-0547">Nucleotide-binding</keyword>
<dbReference type="InterPro" id="IPR003439">
    <property type="entry name" value="ABC_transporter-like_ATP-bd"/>
</dbReference>
<dbReference type="InterPro" id="IPR027417">
    <property type="entry name" value="P-loop_NTPase"/>
</dbReference>
<dbReference type="Gene3D" id="3.40.50.300">
    <property type="entry name" value="P-loop containing nucleotide triphosphate hydrolases"/>
    <property type="match status" value="1"/>
</dbReference>
<dbReference type="SMART" id="SM00382">
    <property type="entry name" value="AAA"/>
    <property type="match status" value="1"/>
</dbReference>
<feature type="domain" description="ABC transporter" evidence="3">
    <location>
        <begin position="22"/>
        <end position="253"/>
    </location>
</feature>
<comment type="caution">
    <text evidence="4">The sequence shown here is derived from an EMBL/GenBank/DDBJ whole genome shotgun (WGS) entry which is preliminary data.</text>
</comment>
<protein>
    <submittedName>
        <fullName evidence="4">ATP-binding cassette domain-containing protein</fullName>
    </submittedName>
</protein>
<dbReference type="SUPFAM" id="SSF52540">
    <property type="entry name" value="P-loop containing nucleoside triphosphate hydrolases"/>
    <property type="match status" value="1"/>
</dbReference>
<evidence type="ECO:0000313" key="4">
    <source>
        <dbReference type="EMBL" id="MBD2615250.1"/>
    </source>
</evidence>
<evidence type="ECO:0000313" key="5">
    <source>
        <dbReference type="Proteomes" id="UP000606396"/>
    </source>
</evidence>
<keyword evidence="5" id="KW-1185">Reference proteome</keyword>
<evidence type="ECO:0000259" key="3">
    <source>
        <dbReference type="PROSITE" id="PS50893"/>
    </source>
</evidence>
<dbReference type="RefSeq" id="WP_190951990.1">
    <property type="nucleotide sequence ID" value="NZ_JACJTC010000024.1"/>
</dbReference>
<dbReference type="PANTHER" id="PTHR43582:SF2">
    <property type="entry name" value="LINEARMYCIN RESISTANCE ATP-BINDING PROTEIN LNRL"/>
    <property type="match status" value="1"/>
</dbReference>
<dbReference type="InterPro" id="IPR003593">
    <property type="entry name" value="AAA+_ATPase"/>
</dbReference>
<reference evidence="4 5" key="1">
    <citation type="journal article" date="2020" name="ISME J.">
        <title>Comparative genomics reveals insights into cyanobacterial evolution and habitat adaptation.</title>
        <authorList>
            <person name="Chen M.Y."/>
            <person name="Teng W.K."/>
            <person name="Zhao L."/>
            <person name="Hu C.X."/>
            <person name="Zhou Y.K."/>
            <person name="Han B.P."/>
            <person name="Song L.R."/>
            <person name="Shu W.S."/>
        </authorList>
    </citation>
    <scope>NUCLEOTIDE SEQUENCE [LARGE SCALE GENOMIC DNA]</scope>
    <source>
        <strain evidence="4 5">FACHB-252</strain>
    </source>
</reference>
<dbReference type="PROSITE" id="PS50893">
    <property type="entry name" value="ABC_TRANSPORTER_2"/>
    <property type="match status" value="1"/>
</dbReference>
<dbReference type="PROSITE" id="PS00211">
    <property type="entry name" value="ABC_TRANSPORTER_1"/>
    <property type="match status" value="1"/>
</dbReference>
<dbReference type="GO" id="GO:0005524">
    <property type="term" value="F:ATP binding"/>
    <property type="evidence" value="ECO:0007669"/>
    <property type="project" value="UniProtKB-KW"/>
</dbReference>
<keyword evidence="2 4" id="KW-0067">ATP-binding</keyword>
<proteinExistence type="predicted"/>
<sequence>MTIYTGKINRSLTSKEPKSLILETEGLTRRFGKFTAVNDLNISVEQGEIFGLLGPNGAGKSTVIKMLTTLLPISEGTAILAGYDVTRQSDPVRRAIGYVPQALSADGSLTGYENLLIFAKLYEIPKKGRDGRIWEILEYMGLQDAAKRLVRTYSGGMIRKLEIAQSILHQPQILFLDEPTVGLDPIARTQVWELVQQLCTDYRTTIFLTTHFLEEADNLCDRVVIMQQGEVVTTGAPSDLKASLGKANATLDDVFIHYTGNQLTSGVNYRDTARTRRTAQRLG</sequence>
<accession>A0ABR8HJH5</accession>
<dbReference type="EMBL" id="JACJTC010000024">
    <property type="protein sequence ID" value="MBD2615250.1"/>
    <property type="molecule type" value="Genomic_DNA"/>
</dbReference>